<dbReference type="RefSeq" id="XP_052129318.1">
    <property type="nucleotide sequence ID" value="XM_052273358.1"/>
</dbReference>
<reference evidence="5" key="2">
    <citation type="submission" date="2025-08" db="UniProtKB">
        <authorList>
            <consortium name="RefSeq"/>
        </authorList>
    </citation>
    <scope>IDENTIFICATION</scope>
    <source>
        <tissue evidence="5">Whole organism</tissue>
    </source>
</reference>
<dbReference type="OrthoDB" id="1933717at2759"/>
<dbReference type="GeneID" id="113209732"/>
<evidence type="ECO:0000256" key="3">
    <source>
        <dbReference type="RuleBase" id="RU000363"/>
    </source>
</evidence>
<dbReference type="FunFam" id="3.40.50.720:FF:000047">
    <property type="entry name" value="NADP-dependent L-serine/L-allo-threonine dehydrogenase"/>
    <property type="match status" value="1"/>
</dbReference>
<proteinExistence type="inferred from homology"/>
<sequence length="254" mass="26763">MERFAGRVAVVTGASSGIGAQIAEDLVRAGMVVVGVARRVDRLQAQAASLSGLRGRLEPLQADLSSTDELRRVFKWVDDNLGGISVLVNNAAILSQVPVPDQDPTDSEKLISTNVTAVLIGCSQGVVSMKKHGIKDGHIININSVAGHRILAVPGMPGSVISYSASKHATVALTEGLRADLQVLKASGFRIRVTSLSPGAVQTEMMPDEYVKSLPEADMVLKAKDVSNAALYVLGSPPAVEITELTIRPTGEFM</sequence>
<dbReference type="Pfam" id="PF00106">
    <property type="entry name" value="adh_short"/>
    <property type="match status" value="1"/>
</dbReference>
<dbReference type="PANTHER" id="PTHR43115:SF4">
    <property type="entry name" value="DEHYDROGENASE_REDUCTASE SDR FAMILY MEMBER 11"/>
    <property type="match status" value="1"/>
</dbReference>
<dbReference type="Proteomes" id="UP000504606">
    <property type="component" value="Unplaced"/>
</dbReference>
<gene>
    <name evidence="5" type="primary">LOC113209732</name>
</gene>
<reference evidence="5" key="1">
    <citation type="journal article" date="2018" name="Proc. Natl. Acad. Sci. U.S.A.">
        <title>Phylogenomics and the evolution of hemipteroid insects.</title>
        <authorList>
            <person name="Johnson K.P."/>
            <person name="Dietrich C.H."/>
            <person name="Friedrich F."/>
            <person name="Beutel R.G."/>
            <person name="Wipfler B."/>
            <person name="Peters R.S."/>
            <person name="Allen J.M."/>
            <person name="Petersen M."/>
            <person name="Donath A."/>
            <person name="Walden K.K."/>
            <person name="Kozlov A.M."/>
            <person name="Podsiadlowski L."/>
            <person name="Mayer C."/>
            <person name="Meusemann K."/>
            <person name="Vasilikopoulos A."/>
            <person name="Waterhouse R.M."/>
            <person name="Cameron S.L."/>
            <person name="Weirauch C."/>
            <person name="Swanson D.R."/>
            <person name="Percy D.M."/>
            <person name="Hardy N.B."/>
            <person name="Terry I."/>
            <person name="Liu S."/>
            <person name="Zhou X."/>
            <person name="Misof B."/>
            <person name="Robertson H.M."/>
            <person name="Yoshizawa K."/>
        </authorList>
    </citation>
    <scope>NUCLEOTIDE SEQUENCE</scope>
    <source>
        <tissue evidence="5">Whole organism</tissue>
    </source>
</reference>
<dbReference type="InterPro" id="IPR002347">
    <property type="entry name" value="SDR_fam"/>
</dbReference>
<dbReference type="InterPro" id="IPR036291">
    <property type="entry name" value="NAD(P)-bd_dom_sf"/>
</dbReference>
<evidence type="ECO:0000256" key="1">
    <source>
        <dbReference type="ARBA" id="ARBA00006484"/>
    </source>
</evidence>
<dbReference type="PROSITE" id="PS00061">
    <property type="entry name" value="ADH_SHORT"/>
    <property type="match status" value="1"/>
</dbReference>
<evidence type="ECO:0000256" key="2">
    <source>
        <dbReference type="ARBA" id="ARBA00023002"/>
    </source>
</evidence>
<evidence type="ECO:0000313" key="5">
    <source>
        <dbReference type="RefSeq" id="XP_052129318.1"/>
    </source>
</evidence>
<dbReference type="KEGG" id="foc:113209732"/>
<organism evidence="4 5">
    <name type="scientific">Frankliniella occidentalis</name>
    <name type="common">Western flower thrips</name>
    <name type="synonym">Euthrips occidentalis</name>
    <dbReference type="NCBI Taxonomy" id="133901"/>
    <lineage>
        <taxon>Eukaryota</taxon>
        <taxon>Metazoa</taxon>
        <taxon>Ecdysozoa</taxon>
        <taxon>Arthropoda</taxon>
        <taxon>Hexapoda</taxon>
        <taxon>Insecta</taxon>
        <taxon>Pterygota</taxon>
        <taxon>Neoptera</taxon>
        <taxon>Paraneoptera</taxon>
        <taxon>Thysanoptera</taxon>
        <taxon>Terebrantia</taxon>
        <taxon>Thripoidea</taxon>
        <taxon>Thripidae</taxon>
        <taxon>Frankliniella</taxon>
    </lineage>
</organism>
<dbReference type="Gene3D" id="3.40.50.720">
    <property type="entry name" value="NAD(P)-binding Rossmann-like Domain"/>
    <property type="match status" value="1"/>
</dbReference>
<name>A0A9C6X546_FRAOC</name>
<evidence type="ECO:0000313" key="4">
    <source>
        <dbReference type="Proteomes" id="UP000504606"/>
    </source>
</evidence>
<dbReference type="PRINTS" id="PR00080">
    <property type="entry name" value="SDRFAMILY"/>
</dbReference>
<dbReference type="SUPFAM" id="SSF51735">
    <property type="entry name" value="NAD(P)-binding Rossmann-fold domains"/>
    <property type="match status" value="1"/>
</dbReference>
<dbReference type="InterPro" id="IPR020904">
    <property type="entry name" value="Sc_DH/Rdtase_CS"/>
</dbReference>
<keyword evidence="4" id="KW-1185">Reference proteome</keyword>
<comment type="similarity">
    <text evidence="1 3">Belongs to the short-chain dehydrogenases/reductases (SDR) family.</text>
</comment>
<dbReference type="AlphaFoldDB" id="A0A9C6X546"/>
<protein>
    <submittedName>
        <fullName evidence="5">Farnesol dehydrogenase</fullName>
    </submittedName>
</protein>
<keyword evidence="2" id="KW-0560">Oxidoreductase</keyword>
<dbReference type="PRINTS" id="PR00081">
    <property type="entry name" value="GDHRDH"/>
</dbReference>
<dbReference type="PANTHER" id="PTHR43115">
    <property type="entry name" value="DEHYDROGENASE/REDUCTASE SDR FAMILY MEMBER 11"/>
    <property type="match status" value="1"/>
</dbReference>
<dbReference type="GO" id="GO:0016616">
    <property type="term" value="F:oxidoreductase activity, acting on the CH-OH group of donors, NAD or NADP as acceptor"/>
    <property type="evidence" value="ECO:0007669"/>
    <property type="project" value="UniProtKB-ARBA"/>
</dbReference>
<accession>A0A9C6X546</accession>